<dbReference type="RefSeq" id="XP_007403194.1">
    <property type="nucleotide sequence ID" value="XM_007403132.1"/>
</dbReference>
<evidence type="ECO:0000313" key="3">
    <source>
        <dbReference type="Proteomes" id="UP000008370"/>
    </source>
</evidence>
<feature type="region of interest" description="Disordered" evidence="1">
    <location>
        <begin position="1"/>
        <end position="142"/>
    </location>
</feature>
<protein>
    <submittedName>
        <fullName evidence="2">Uncharacterized protein</fullName>
    </submittedName>
</protein>
<feature type="compositionally biased region" description="Low complexity" evidence="1">
    <location>
        <begin position="46"/>
        <end position="59"/>
    </location>
</feature>
<dbReference type="KEGG" id="pco:PHACADRAFT_203042"/>
<dbReference type="Proteomes" id="UP000008370">
    <property type="component" value="Unassembled WGS sequence"/>
</dbReference>
<dbReference type="EMBL" id="JH931251">
    <property type="protein sequence ID" value="EKM48254.1"/>
    <property type="molecule type" value="Genomic_DNA"/>
</dbReference>
<evidence type="ECO:0000313" key="2">
    <source>
        <dbReference type="EMBL" id="EKM48254.1"/>
    </source>
</evidence>
<dbReference type="InParanoid" id="K5VNT3"/>
<gene>
    <name evidence="2" type="ORF">PHACADRAFT_203042</name>
</gene>
<name>K5VNT3_PHACS</name>
<feature type="compositionally biased region" description="Basic and acidic residues" evidence="1">
    <location>
        <begin position="100"/>
        <end position="110"/>
    </location>
</feature>
<organism evidence="2 3">
    <name type="scientific">Phanerochaete carnosa (strain HHB-10118-sp)</name>
    <name type="common">White-rot fungus</name>
    <name type="synonym">Peniophora carnosa</name>
    <dbReference type="NCBI Taxonomy" id="650164"/>
    <lineage>
        <taxon>Eukaryota</taxon>
        <taxon>Fungi</taxon>
        <taxon>Dikarya</taxon>
        <taxon>Basidiomycota</taxon>
        <taxon>Agaricomycotina</taxon>
        <taxon>Agaricomycetes</taxon>
        <taxon>Polyporales</taxon>
        <taxon>Phanerochaetaceae</taxon>
        <taxon>Phanerochaete</taxon>
    </lineage>
</organism>
<reference evidence="2 3" key="1">
    <citation type="journal article" date="2012" name="BMC Genomics">
        <title>Comparative genomics of the white-rot fungi, Phanerochaete carnosa and P. chrysosporium, to elucidate the genetic basis of the distinct wood types they colonize.</title>
        <authorList>
            <person name="Suzuki H."/>
            <person name="MacDonald J."/>
            <person name="Syed K."/>
            <person name="Salamov A."/>
            <person name="Hori C."/>
            <person name="Aerts A."/>
            <person name="Henrissat B."/>
            <person name="Wiebenga A."/>
            <person name="vanKuyk P.A."/>
            <person name="Barry K."/>
            <person name="Lindquist E."/>
            <person name="LaButti K."/>
            <person name="Lapidus A."/>
            <person name="Lucas S."/>
            <person name="Coutinho P."/>
            <person name="Gong Y."/>
            <person name="Samejima M."/>
            <person name="Mahadevan R."/>
            <person name="Abou-Zaid M."/>
            <person name="de Vries R.P."/>
            <person name="Igarashi K."/>
            <person name="Yadav J.S."/>
            <person name="Grigoriev I.V."/>
            <person name="Master E.R."/>
        </authorList>
    </citation>
    <scope>NUCLEOTIDE SEQUENCE [LARGE SCALE GENOMIC DNA]</scope>
    <source>
        <strain evidence="2 3">HHB-10118-sp</strain>
    </source>
</reference>
<dbReference type="HOGENOM" id="CLU_1816482_0_0_1"/>
<sequence length="142" mass="14965">MSTQTISNSRQLPNSTTEANSGTLSHLTRQLSQSAKGFFSKKDEVTPTTPSQSSTPGTPAVGDVTGNPTSLQRFLSLGKTRKDGGIEFPPASWDTAQQEKPSEADQRSSIDEPASVEHLVDPAVTDSANTSSVVQLSSSSNK</sequence>
<dbReference type="GeneID" id="18912059"/>
<proteinExistence type="predicted"/>
<dbReference type="AlphaFoldDB" id="K5VNT3"/>
<keyword evidence="3" id="KW-1185">Reference proteome</keyword>
<accession>K5VNT3</accession>
<feature type="compositionally biased region" description="Low complexity" evidence="1">
    <location>
        <begin position="131"/>
        <end position="142"/>
    </location>
</feature>
<feature type="compositionally biased region" description="Polar residues" evidence="1">
    <location>
        <begin position="1"/>
        <end position="35"/>
    </location>
</feature>
<evidence type="ECO:0000256" key="1">
    <source>
        <dbReference type="SAM" id="MobiDB-lite"/>
    </source>
</evidence>